<accession>A0ABD1J6P7</accession>
<organism evidence="6 7">
    <name type="scientific">Coilia grayii</name>
    <name type="common">Gray's grenadier anchovy</name>
    <dbReference type="NCBI Taxonomy" id="363190"/>
    <lineage>
        <taxon>Eukaryota</taxon>
        <taxon>Metazoa</taxon>
        <taxon>Chordata</taxon>
        <taxon>Craniata</taxon>
        <taxon>Vertebrata</taxon>
        <taxon>Euteleostomi</taxon>
        <taxon>Actinopterygii</taxon>
        <taxon>Neopterygii</taxon>
        <taxon>Teleostei</taxon>
        <taxon>Clupei</taxon>
        <taxon>Clupeiformes</taxon>
        <taxon>Clupeoidei</taxon>
        <taxon>Engraulidae</taxon>
        <taxon>Coilinae</taxon>
        <taxon>Coilia</taxon>
    </lineage>
</organism>
<comment type="caution">
    <text evidence="6">The sequence shown here is derived from an EMBL/GenBank/DDBJ whole genome shotgun (WGS) entry which is preliminary data.</text>
</comment>
<dbReference type="Proteomes" id="UP001591681">
    <property type="component" value="Unassembled WGS sequence"/>
</dbReference>
<evidence type="ECO:0000256" key="1">
    <source>
        <dbReference type="ARBA" id="ARBA00004123"/>
    </source>
</evidence>
<keyword evidence="7" id="KW-1185">Reference proteome</keyword>
<dbReference type="GO" id="GO:0005634">
    <property type="term" value="C:nucleus"/>
    <property type="evidence" value="ECO:0007669"/>
    <property type="project" value="UniProtKB-SubCell"/>
</dbReference>
<dbReference type="InterPro" id="IPR028127">
    <property type="entry name" value="Ripply_fam"/>
</dbReference>
<evidence type="ECO:0000256" key="4">
    <source>
        <dbReference type="ARBA" id="ARBA00023242"/>
    </source>
</evidence>
<evidence type="ECO:0000256" key="5">
    <source>
        <dbReference type="SAM" id="MobiDB-lite"/>
    </source>
</evidence>
<keyword evidence="3" id="KW-0217">Developmental protein</keyword>
<feature type="region of interest" description="Disordered" evidence="5">
    <location>
        <begin position="41"/>
        <end position="60"/>
    </location>
</feature>
<dbReference type="PANTHER" id="PTHR16770">
    <property type="entry name" value="PROTEIN RIPPLY-LIKE"/>
    <property type="match status" value="1"/>
</dbReference>
<dbReference type="Pfam" id="PF14998">
    <property type="entry name" value="Ripply"/>
    <property type="match status" value="1"/>
</dbReference>
<evidence type="ECO:0000256" key="2">
    <source>
        <dbReference type="ARBA" id="ARBA00006944"/>
    </source>
</evidence>
<dbReference type="PANTHER" id="PTHR16770:SF3">
    <property type="entry name" value="PROTEIN RIPPLY2"/>
    <property type="match status" value="1"/>
</dbReference>
<evidence type="ECO:0008006" key="8">
    <source>
        <dbReference type="Google" id="ProtNLM"/>
    </source>
</evidence>
<comment type="subcellular location">
    <subcellularLocation>
        <location evidence="1">Nucleus</location>
    </subcellularLocation>
</comment>
<keyword evidence="4" id="KW-0539">Nucleus</keyword>
<evidence type="ECO:0000256" key="3">
    <source>
        <dbReference type="ARBA" id="ARBA00022473"/>
    </source>
</evidence>
<protein>
    <recommendedName>
        <fullName evidence="8">Protein ripply2</fullName>
    </recommendedName>
</protein>
<reference evidence="6 7" key="1">
    <citation type="submission" date="2024-09" db="EMBL/GenBank/DDBJ databases">
        <title>A chromosome-level genome assembly of Gray's grenadier anchovy, Coilia grayii.</title>
        <authorList>
            <person name="Fu Z."/>
        </authorList>
    </citation>
    <scope>NUCLEOTIDE SEQUENCE [LARGE SCALE GENOMIC DNA]</scope>
    <source>
        <strain evidence="6">G4</strain>
        <tissue evidence="6">Muscle</tissue>
    </source>
</reference>
<evidence type="ECO:0000313" key="7">
    <source>
        <dbReference type="Proteomes" id="UP001591681"/>
    </source>
</evidence>
<proteinExistence type="inferred from homology"/>
<name>A0ABD1J6P7_9TELE</name>
<dbReference type="EMBL" id="JBHFQA010000019">
    <property type="protein sequence ID" value="KAL2082225.1"/>
    <property type="molecule type" value="Genomic_DNA"/>
</dbReference>
<evidence type="ECO:0000313" key="6">
    <source>
        <dbReference type="EMBL" id="KAL2082225.1"/>
    </source>
</evidence>
<dbReference type="AlphaFoldDB" id="A0ABD1J6P7"/>
<sequence>MDNFTAETSVSNATILSEYSTECAVQAPTCLWRPWINEQRRQTLDSQKPPARPTVTSSGCKANKRVAHPVKLFWPRSRCFDYLYQDAEALLRNYPVQATICLYADSSSDEDDSDMEDEKPE</sequence>
<gene>
    <name evidence="6" type="ORF">ACEWY4_022043</name>
</gene>
<comment type="similarity">
    <text evidence="2">Belongs to the ripply family.</text>
</comment>